<organism evidence="1 2">
    <name type="scientific">Pyropia yezoensis</name>
    <name type="common">Susabi-nori</name>
    <name type="synonym">Porphyra yezoensis</name>
    <dbReference type="NCBI Taxonomy" id="2788"/>
    <lineage>
        <taxon>Eukaryota</taxon>
        <taxon>Rhodophyta</taxon>
        <taxon>Bangiophyceae</taxon>
        <taxon>Bangiales</taxon>
        <taxon>Bangiaceae</taxon>
        <taxon>Pyropia</taxon>
    </lineage>
</organism>
<protein>
    <submittedName>
        <fullName evidence="1">Uncharacterized protein</fullName>
    </submittedName>
</protein>
<sequence>MANDGDAHYFPLLRERSKASLLPGGASSSSRQAAVGFVVTTPSATGADSVTFLAATLEDAQQWVTAIQPWLLPWRDVVASAPACFPGRAWDGGASAVSEEALRVATTACTFAAGAVGAAGGVVKAFGHAMANHAELIRIGEAIPVAGPAFALLASIARQMHRYRGEAGAVAGVVESTAELISLAGTSLGLAVRDGRGGSTAMALEDVLMGVERAAVDIQCFCHSTSQRRKVLFSGAAGPKAIAERLESLRTRLISSCTVHTQQMVSLKSECAGATAPTPWEPPWPFVKGATHADAKMYKNSEVVAALANFFESAQGFSVGVLSGQAGVGKSEAAKCYMREQKGRFSGGVVLVNADDPSVAVKSLQFMSGLPPESVVGSTALKEYLRRNTVTHGRMLLVLDNADALGGADHWLSAWLPVRLVGRFLLRTGVDGVLVMHRLTQAVVRGIVFGGGTQRGLQVLLYRVVCSTVREGAVCEAADLLAPGDVDAGATEPPSRRSAEGCWGLVACQLPRFPSLLRARDLVAADVTAANEAPVSHYRRAALAGSADAKTHWAVLLQNGEGVAADAVAAVELYREAAAAGHVRAKFNLGVCLQRGEGVAADAVAAVELYREAAAAGDTEAKFHLGVCLQGGDGVAADAVAAVELYREAAAAGHVPAKLNLGAAAAGEMDAKLNLGVCLQRGDGVAADAVAAVELYREAAAAGEMDAKLNLGVCLQRGDGVAADAVAAVELYRESAAAGVVAAKHNFVVCLQRGEGVAADAVAAVELYREAAAAGDVAAKLDLGRGEGVAADAVAAVELYRESAAARVVAAKFNLGVCLQRVDGVAADVVAALQLYREAAAAGHVAAKHNLGVCLQLGGGAAADAVAAVELYRESAAAGHAGAVEMLWIVKGEEIVSSERGLRRRACDHCSYVELFACVRVLVCRRG</sequence>
<evidence type="ECO:0000313" key="2">
    <source>
        <dbReference type="Proteomes" id="UP000798662"/>
    </source>
</evidence>
<accession>A0ACC3CCE4</accession>
<keyword evidence="2" id="KW-1185">Reference proteome</keyword>
<dbReference type="EMBL" id="CM020620">
    <property type="protein sequence ID" value="KAK1867483.1"/>
    <property type="molecule type" value="Genomic_DNA"/>
</dbReference>
<proteinExistence type="predicted"/>
<gene>
    <name evidence="1" type="ORF">I4F81_009990</name>
</gene>
<name>A0ACC3CCE4_PYRYE</name>
<comment type="caution">
    <text evidence="1">The sequence shown here is derived from an EMBL/GenBank/DDBJ whole genome shotgun (WGS) entry which is preliminary data.</text>
</comment>
<evidence type="ECO:0000313" key="1">
    <source>
        <dbReference type="EMBL" id="KAK1867483.1"/>
    </source>
</evidence>
<dbReference type="Proteomes" id="UP000798662">
    <property type="component" value="Chromosome 3"/>
</dbReference>
<reference evidence="1" key="1">
    <citation type="submission" date="2019-11" db="EMBL/GenBank/DDBJ databases">
        <title>Nori genome reveals adaptations in red seaweeds to the harsh intertidal environment.</title>
        <authorList>
            <person name="Wang D."/>
            <person name="Mao Y."/>
        </authorList>
    </citation>
    <scope>NUCLEOTIDE SEQUENCE</scope>
    <source>
        <tissue evidence="1">Gametophyte</tissue>
    </source>
</reference>